<feature type="domain" description="AAA" evidence="1">
    <location>
        <begin position="20"/>
        <end position="148"/>
    </location>
</feature>
<dbReference type="InterPro" id="IPR027417">
    <property type="entry name" value="P-loop_NTPase"/>
</dbReference>
<dbReference type="RefSeq" id="WP_188932679.1">
    <property type="nucleotide sequence ID" value="NZ_BMJC01000003.1"/>
</dbReference>
<dbReference type="InterPro" id="IPR041682">
    <property type="entry name" value="AAA_14"/>
</dbReference>
<protein>
    <submittedName>
        <fullName evidence="3">ATPase</fullName>
    </submittedName>
</protein>
<organism evidence="3 4">
    <name type="scientific">Puia dinghuensis</name>
    <dbReference type="NCBI Taxonomy" id="1792502"/>
    <lineage>
        <taxon>Bacteria</taxon>
        <taxon>Pseudomonadati</taxon>
        <taxon>Bacteroidota</taxon>
        <taxon>Chitinophagia</taxon>
        <taxon>Chitinophagales</taxon>
        <taxon>Chitinophagaceae</taxon>
        <taxon>Puia</taxon>
    </lineage>
</organism>
<dbReference type="Pfam" id="PF13635">
    <property type="entry name" value="DUF4143"/>
    <property type="match status" value="1"/>
</dbReference>
<evidence type="ECO:0000313" key="3">
    <source>
        <dbReference type="EMBL" id="GGB03192.1"/>
    </source>
</evidence>
<feature type="domain" description="DUF4143" evidence="2">
    <location>
        <begin position="208"/>
        <end position="368"/>
    </location>
</feature>
<dbReference type="SUPFAM" id="SSF52540">
    <property type="entry name" value="P-loop containing nucleoside triphosphate hydrolases"/>
    <property type="match status" value="1"/>
</dbReference>
<reference evidence="3" key="1">
    <citation type="journal article" date="2014" name="Int. J. Syst. Evol. Microbiol.">
        <title>Complete genome sequence of Corynebacterium casei LMG S-19264T (=DSM 44701T), isolated from a smear-ripened cheese.</title>
        <authorList>
            <consortium name="US DOE Joint Genome Institute (JGI-PGF)"/>
            <person name="Walter F."/>
            <person name="Albersmeier A."/>
            <person name="Kalinowski J."/>
            <person name="Ruckert C."/>
        </authorList>
    </citation>
    <scope>NUCLEOTIDE SEQUENCE</scope>
    <source>
        <strain evidence="3">CGMCC 1.15448</strain>
    </source>
</reference>
<dbReference type="InterPro" id="IPR025420">
    <property type="entry name" value="DUF4143"/>
</dbReference>
<comment type="caution">
    <text evidence="3">The sequence shown here is derived from an EMBL/GenBank/DDBJ whole genome shotgun (WGS) entry which is preliminary data.</text>
</comment>
<dbReference type="PANTHER" id="PTHR43566:SF2">
    <property type="entry name" value="DUF4143 DOMAIN-CONTAINING PROTEIN"/>
    <property type="match status" value="1"/>
</dbReference>
<evidence type="ECO:0000259" key="2">
    <source>
        <dbReference type="Pfam" id="PF13635"/>
    </source>
</evidence>
<dbReference type="EMBL" id="BMJC01000003">
    <property type="protein sequence ID" value="GGB03192.1"/>
    <property type="molecule type" value="Genomic_DNA"/>
</dbReference>
<dbReference type="Proteomes" id="UP000607559">
    <property type="component" value="Unassembled WGS sequence"/>
</dbReference>
<dbReference type="PANTHER" id="PTHR43566">
    <property type="entry name" value="CONSERVED PROTEIN"/>
    <property type="match status" value="1"/>
</dbReference>
<keyword evidence="4" id="KW-1185">Reference proteome</keyword>
<evidence type="ECO:0000259" key="1">
    <source>
        <dbReference type="Pfam" id="PF13173"/>
    </source>
</evidence>
<accession>A0A8J2UDN1</accession>
<reference evidence="3" key="2">
    <citation type="submission" date="2020-09" db="EMBL/GenBank/DDBJ databases">
        <authorList>
            <person name="Sun Q."/>
            <person name="Zhou Y."/>
        </authorList>
    </citation>
    <scope>NUCLEOTIDE SEQUENCE</scope>
    <source>
        <strain evidence="3">CGMCC 1.15448</strain>
    </source>
</reference>
<proteinExistence type="predicted"/>
<dbReference type="Pfam" id="PF13173">
    <property type="entry name" value="AAA_14"/>
    <property type="match status" value="1"/>
</dbReference>
<name>A0A8J2UDN1_9BACT</name>
<dbReference type="AlphaFoldDB" id="A0A8J2UDN1"/>
<sequence>MKYLDRHITARIKEALKVSPIVFLNGARQTGKSTLVQTIAKEVSSNNEPATYVSLDRPVLLTSASSAPEAFLTGYQGSPVIIDEVQLAPELFRVLKIVVDEARISGVASANGKYLLTGSANILALPRLADPLVGRMAILTLYPFTAAEATHNIPGGIERLLRLDFKNINNRGLTLLNAIKKGTFPEIVEASIAERRIWFDGYITSILQRDVRQISELEKISLLPQLLSVLATRVGGLMNDSDIAREVGLSSVTGKSYRGILKLMFLTLDVKPWHRNVGKRLVKAAKGYLVDTNLACHLLDYDIDDVASKQPGLFGNLVENFVATELLKQLSNSDVKAELYHFRTSDGKEVDFILERPDGSVLAIEVKRAETVNMDDFKGIKVFQELAGKDFIGGVVLYSGKDVAPFGNNLWAVPFSVLW</sequence>
<dbReference type="Gene3D" id="3.40.50.300">
    <property type="entry name" value="P-loop containing nucleotide triphosphate hydrolases"/>
    <property type="match status" value="1"/>
</dbReference>
<evidence type="ECO:0000313" key="4">
    <source>
        <dbReference type="Proteomes" id="UP000607559"/>
    </source>
</evidence>
<gene>
    <name evidence="3" type="ORF">GCM10011511_28090</name>
</gene>